<dbReference type="GO" id="GO:0005576">
    <property type="term" value="C:extracellular region"/>
    <property type="evidence" value="ECO:0007669"/>
    <property type="project" value="UniProtKB-SubCell"/>
</dbReference>
<dbReference type="EMBL" id="JAEEGC010000021">
    <property type="protein sequence ID" value="MBV7272255.1"/>
    <property type="molecule type" value="Genomic_DNA"/>
</dbReference>
<evidence type="ECO:0000256" key="4">
    <source>
        <dbReference type="ARBA" id="ARBA00023143"/>
    </source>
</evidence>
<protein>
    <recommendedName>
        <fullName evidence="5">Flagellar hook-associated protein 2</fullName>
        <shortName evidence="5">HAP2</shortName>
    </recommendedName>
    <alternativeName>
        <fullName evidence="5">Flagellar cap protein</fullName>
    </alternativeName>
</protein>
<keyword evidence="3" id="KW-0175">Coiled coil</keyword>
<keyword evidence="8" id="KW-0966">Cell projection</keyword>
<dbReference type="Pfam" id="PF02465">
    <property type="entry name" value="FliD_N"/>
    <property type="match status" value="1"/>
</dbReference>
<organism evidence="8 9">
    <name type="scientific">Clostridium thailandense</name>
    <dbReference type="NCBI Taxonomy" id="2794346"/>
    <lineage>
        <taxon>Bacteria</taxon>
        <taxon>Bacillati</taxon>
        <taxon>Bacillota</taxon>
        <taxon>Clostridia</taxon>
        <taxon>Eubacteriales</taxon>
        <taxon>Clostridiaceae</taxon>
        <taxon>Clostridium</taxon>
    </lineage>
</organism>
<comment type="subcellular location">
    <subcellularLocation>
        <location evidence="5">Secreted</location>
    </subcellularLocation>
    <subcellularLocation>
        <location evidence="5">Bacterial flagellum</location>
    </subcellularLocation>
</comment>
<comment type="similarity">
    <text evidence="1 5">Belongs to the FliD family.</text>
</comment>
<gene>
    <name evidence="8" type="primary">fliD</name>
    <name evidence="8" type="ORF">I6U48_04905</name>
</gene>
<evidence type="ECO:0000259" key="6">
    <source>
        <dbReference type="Pfam" id="PF02465"/>
    </source>
</evidence>
<dbReference type="PANTHER" id="PTHR30288:SF0">
    <property type="entry name" value="FLAGELLAR HOOK-ASSOCIATED PROTEIN 2"/>
    <property type="match status" value="1"/>
</dbReference>
<dbReference type="GO" id="GO:0009424">
    <property type="term" value="C:bacterial-type flagellum hook"/>
    <property type="evidence" value="ECO:0007669"/>
    <property type="project" value="UniProtKB-UniRule"/>
</dbReference>
<keyword evidence="8" id="KW-0969">Cilium</keyword>
<dbReference type="Proteomes" id="UP000694308">
    <property type="component" value="Unassembled WGS sequence"/>
</dbReference>
<keyword evidence="8" id="KW-0282">Flagellum</keyword>
<proteinExistence type="inferred from homology"/>
<evidence type="ECO:0000259" key="7">
    <source>
        <dbReference type="Pfam" id="PF07195"/>
    </source>
</evidence>
<comment type="caution">
    <text evidence="8">The sequence shown here is derived from an EMBL/GenBank/DDBJ whole genome shotgun (WGS) entry which is preliminary data.</text>
</comment>
<evidence type="ECO:0000256" key="2">
    <source>
        <dbReference type="ARBA" id="ARBA00011255"/>
    </source>
</evidence>
<dbReference type="PANTHER" id="PTHR30288">
    <property type="entry name" value="FLAGELLAR CAP/ASSEMBLY PROTEIN FLID"/>
    <property type="match status" value="1"/>
</dbReference>
<evidence type="ECO:0000256" key="1">
    <source>
        <dbReference type="ARBA" id="ARBA00009764"/>
    </source>
</evidence>
<dbReference type="GO" id="GO:0009421">
    <property type="term" value="C:bacterial-type flagellum filament cap"/>
    <property type="evidence" value="ECO:0007669"/>
    <property type="project" value="InterPro"/>
</dbReference>
<dbReference type="Pfam" id="PF07195">
    <property type="entry name" value="FliD_C"/>
    <property type="match status" value="1"/>
</dbReference>
<feature type="domain" description="Flagellar hook-associated protein 2 N-terminal" evidence="6">
    <location>
        <begin position="27"/>
        <end position="135"/>
    </location>
</feature>
<evidence type="ECO:0000313" key="9">
    <source>
        <dbReference type="Proteomes" id="UP000694308"/>
    </source>
</evidence>
<dbReference type="InterPro" id="IPR010809">
    <property type="entry name" value="FliD_C"/>
</dbReference>
<dbReference type="GO" id="GO:0071973">
    <property type="term" value="P:bacterial-type flagellum-dependent cell motility"/>
    <property type="evidence" value="ECO:0007669"/>
    <property type="project" value="TreeGrafter"/>
</dbReference>
<feature type="domain" description="Flagellar hook-associated protein 2 C-terminal" evidence="7">
    <location>
        <begin position="458"/>
        <end position="735"/>
    </location>
</feature>
<dbReference type="InterPro" id="IPR040026">
    <property type="entry name" value="FliD"/>
</dbReference>
<comment type="function">
    <text evidence="5">Required for morphogenesis and for the elongation of the flagellar filament by facilitating polymerization of the flagellin monomers at the tip of growing filament. Forms a capping structure, which prevents flagellin subunits (transported through the central channel of the flagellum) from leaking out without polymerization at the distal end.</text>
</comment>
<keyword evidence="5" id="KW-0964">Secreted</keyword>
<keyword evidence="4 5" id="KW-0975">Bacterial flagellum</keyword>
<comment type="subunit">
    <text evidence="2 5">Homopentamer.</text>
</comment>
<sequence>MSDVSTTSTGMTGAGGGNTIRITGMASGLDVDALVKKMMAAEQTKLDKAQQDEQYTQWKQDAYQDIIKDIKDLQNSFFDSMTTDKNILSSSNFSPFTVNSTTGSTTVDTSVATFKPGTGAKTGKYTMNITQLAAAASKSGSKIAKDTSKSFNASDWSGKSIAFSVNGATTQTITLGTDSDITTTVNDINTKISSNSSLKGKFQAVVNGDKIQFQSLNDSSVKILDSSSGTTVTGIDDLQGRVINPSTSTTMSDLGLTSSGTIKFNCNGTDYSVTVNTTDKISDVINNISTTTSGLASASYSQLTGSFSIQSTSTGSSQSIKITSDFAALGLTTDATQVGNSIGVKDTSGNAIDTSTTMEDLGMGTGTNGDLKLEYDGTAFNVNILSTDSISSVIDKVHAANSNVTASFDYTTGEFKLVGADSSKTVKVTSDFSTLGLRADSTNGKDAIASITPPGATNSTTIAKSSNNFTIDGMSYTLSSVGTASVNVGTDTQAVYDKISSFITKYNTIVDEIQTKLTEKKDYNYKPLTDSQKESMTTSQITAWETKAKVGILRNDSNLQSMLDGLRSAFTSAVSSTGLAFGQYGDNSIGIDMSSDVSTPGHVEIADPSKLKAAIATKSDKVLQMFTNQSTAAAGKSYDSTSTKYNEDGIFTRIKTIFESNVGYTGTTLNTAILTSYANKQYDYSSTGSGGNGTLPDQIYEEQLQIKKIKSEMSDKQEKYYLQFSKLETAMTQLSAQQSSLSSMLGS</sequence>
<dbReference type="InterPro" id="IPR003481">
    <property type="entry name" value="FliD_N"/>
</dbReference>
<evidence type="ECO:0000256" key="3">
    <source>
        <dbReference type="ARBA" id="ARBA00023054"/>
    </source>
</evidence>
<dbReference type="RefSeq" id="WP_218319286.1">
    <property type="nucleotide sequence ID" value="NZ_JAEEGC010000021.1"/>
</dbReference>
<evidence type="ECO:0000313" key="8">
    <source>
        <dbReference type="EMBL" id="MBV7272255.1"/>
    </source>
</evidence>
<dbReference type="AlphaFoldDB" id="A0A949WQ51"/>
<name>A0A949WQ51_9CLOT</name>
<accession>A0A949WQ51</accession>
<dbReference type="GO" id="GO:0007155">
    <property type="term" value="P:cell adhesion"/>
    <property type="evidence" value="ECO:0007669"/>
    <property type="project" value="InterPro"/>
</dbReference>
<keyword evidence="9" id="KW-1185">Reference proteome</keyword>
<reference evidence="8" key="1">
    <citation type="submission" date="2020-12" db="EMBL/GenBank/DDBJ databases">
        <title>Clostridium thailandense sp. nov., a novel acetogenic bacterium isolated from peat land soil in Thailand.</title>
        <authorList>
            <person name="Chaikitkaew S."/>
            <person name="Birkeland N.K."/>
        </authorList>
    </citation>
    <scope>NUCLEOTIDE SEQUENCE</scope>
    <source>
        <strain evidence="8">PL3</strain>
    </source>
</reference>
<evidence type="ECO:0000256" key="5">
    <source>
        <dbReference type="RuleBase" id="RU362066"/>
    </source>
</evidence>